<proteinExistence type="predicted"/>
<feature type="chain" id="PRO_5019200844" evidence="1">
    <location>
        <begin position="25"/>
        <end position="132"/>
    </location>
</feature>
<keyword evidence="1" id="KW-0732">Signal</keyword>
<dbReference type="AlphaFoldDB" id="A0A411Z572"/>
<evidence type="ECO:0000256" key="1">
    <source>
        <dbReference type="SAM" id="SignalP"/>
    </source>
</evidence>
<dbReference type="InterPro" id="IPR025145">
    <property type="entry name" value="DUF4087"/>
</dbReference>
<evidence type="ECO:0000313" key="3">
    <source>
        <dbReference type="Proteomes" id="UP000284547"/>
    </source>
</evidence>
<reference evidence="2 3" key="1">
    <citation type="submission" date="2018-08" db="EMBL/GenBank/DDBJ databases">
        <title>Flavobacterium tibetense sp. nov., isolated from a wetland YonghuCo on Tibetan Plateau.</title>
        <authorList>
            <person name="Phurbu D."/>
            <person name="Lu H."/>
            <person name="Xing P."/>
        </authorList>
    </citation>
    <scope>NUCLEOTIDE SEQUENCE [LARGE SCALE GENOMIC DNA]</scope>
    <source>
        <strain evidence="2 3">DJC</strain>
    </source>
</reference>
<organism evidence="2 3">
    <name type="scientific">Pseudotabrizicola alkalilacus</name>
    <dbReference type="NCBI Taxonomy" id="2305252"/>
    <lineage>
        <taxon>Bacteria</taxon>
        <taxon>Pseudomonadati</taxon>
        <taxon>Pseudomonadota</taxon>
        <taxon>Alphaproteobacteria</taxon>
        <taxon>Rhodobacterales</taxon>
        <taxon>Paracoccaceae</taxon>
        <taxon>Pseudotabrizicola</taxon>
    </lineage>
</organism>
<sequence length="132" mass="13948">MTVTGVFLFKTAALALAFALPAQAGLAADVMRCGWYANPTPGNHWLTDRDGTWTLSTQGGPEVSGWMDLPAEAFAFDGSNWVETNGSYGYGCACITGRFGTAEAGEVIHVTRMKALPLSRCTADRNLPAAEG</sequence>
<keyword evidence="3" id="KW-1185">Reference proteome</keyword>
<protein>
    <submittedName>
        <fullName evidence="2">DUF4087 domain-containing protein</fullName>
    </submittedName>
</protein>
<comment type="caution">
    <text evidence="2">The sequence shown here is derived from an EMBL/GenBank/DDBJ whole genome shotgun (WGS) entry which is preliminary data.</text>
</comment>
<dbReference type="Proteomes" id="UP000284547">
    <property type="component" value="Unassembled WGS sequence"/>
</dbReference>
<feature type="signal peptide" evidence="1">
    <location>
        <begin position="1"/>
        <end position="24"/>
    </location>
</feature>
<accession>A0A411Z572</accession>
<gene>
    <name evidence="2" type="ORF">D1012_05100</name>
</gene>
<name>A0A411Z572_9RHOB</name>
<evidence type="ECO:0000313" key="2">
    <source>
        <dbReference type="EMBL" id="RGP38210.1"/>
    </source>
</evidence>
<dbReference type="EMBL" id="QWEY01000002">
    <property type="protein sequence ID" value="RGP38210.1"/>
    <property type="molecule type" value="Genomic_DNA"/>
</dbReference>
<dbReference type="Pfam" id="PF13316">
    <property type="entry name" value="DUF4087"/>
    <property type="match status" value="1"/>
</dbReference>